<evidence type="ECO:0000313" key="3">
    <source>
        <dbReference type="Proteomes" id="UP000051952"/>
    </source>
</evidence>
<keyword evidence="1 2" id="KW-0812">Transmembrane</keyword>
<sequence length="258" mass="28388">MRAICVNLEAVYKSINELKAFTEISIVFIGTTSSSMDTDVATNPSTYNLIQITADRSEKFGKKLLQTIAQDATPAMKVALEHPLTVHMSSNPRAMDYMYMSLVELGRLPVLIVEAAAVAAIAIYPTVNGLKKYHTSKEMRGIAMEALDRLFFQDMPVDSIVKDFLIRNGVILLSIYRDAPPGGKFCPTRDTYQQSTASPAMLLMLLAWAGFPFGVIGSLSLLEEWVASTVRVVADLLHRRKQLTALAVSKVFVRGGPQ</sequence>
<name>A0A0S4JSW2_BODSA</name>
<feature type="transmembrane region" description="Helical" evidence="1">
    <location>
        <begin position="108"/>
        <end position="127"/>
    </location>
</feature>
<dbReference type="VEuPathDB" id="TriTrypDB:BSAL_37285"/>
<evidence type="ECO:0000313" key="2">
    <source>
        <dbReference type="EMBL" id="CUG92435.1"/>
    </source>
</evidence>
<protein>
    <submittedName>
        <fullName evidence="2">Transmembrane protein, putative</fullName>
    </submittedName>
</protein>
<feature type="non-terminal residue" evidence="2">
    <location>
        <position position="258"/>
    </location>
</feature>
<keyword evidence="1" id="KW-1133">Transmembrane helix</keyword>
<keyword evidence="3" id="KW-1185">Reference proteome</keyword>
<dbReference type="Proteomes" id="UP000051952">
    <property type="component" value="Unassembled WGS sequence"/>
</dbReference>
<proteinExistence type="predicted"/>
<dbReference type="AlphaFoldDB" id="A0A0S4JSW2"/>
<keyword evidence="1" id="KW-0472">Membrane</keyword>
<gene>
    <name evidence="2" type="ORF">BSAL_37285</name>
</gene>
<organism evidence="2 3">
    <name type="scientific">Bodo saltans</name>
    <name type="common">Flagellated protozoan</name>
    <dbReference type="NCBI Taxonomy" id="75058"/>
    <lineage>
        <taxon>Eukaryota</taxon>
        <taxon>Discoba</taxon>
        <taxon>Euglenozoa</taxon>
        <taxon>Kinetoplastea</taxon>
        <taxon>Metakinetoplastina</taxon>
        <taxon>Eubodonida</taxon>
        <taxon>Bodonidae</taxon>
        <taxon>Bodo</taxon>
    </lineage>
</organism>
<accession>A0A0S4JSW2</accession>
<evidence type="ECO:0000256" key="1">
    <source>
        <dbReference type="SAM" id="Phobius"/>
    </source>
</evidence>
<reference evidence="3" key="1">
    <citation type="submission" date="2015-09" db="EMBL/GenBank/DDBJ databases">
        <authorList>
            <consortium name="Pathogen Informatics"/>
        </authorList>
    </citation>
    <scope>NUCLEOTIDE SEQUENCE [LARGE SCALE GENOMIC DNA]</scope>
    <source>
        <strain evidence="3">Lake Konstanz</strain>
    </source>
</reference>
<feature type="transmembrane region" description="Helical" evidence="1">
    <location>
        <begin position="200"/>
        <end position="222"/>
    </location>
</feature>
<dbReference type="EMBL" id="CYKH01002042">
    <property type="protein sequence ID" value="CUG92435.1"/>
    <property type="molecule type" value="Genomic_DNA"/>
</dbReference>